<gene>
    <name evidence="4" type="ORF">Agabi119p4_7987</name>
</gene>
<dbReference type="AlphaFoldDB" id="A0A8H7C6B3"/>
<name>A0A8H7C6B3_AGABI</name>
<feature type="compositionally biased region" description="Polar residues" evidence="2">
    <location>
        <begin position="153"/>
        <end position="172"/>
    </location>
</feature>
<feature type="domain" description="Nephrocystin 3-like N-terminal" evidence="3">
    <location>
        <begin position="250"/>
        <end position="399"/>
    </location>
</feature>
<evidence type="ECO:0000256" key="1">
    <source>
        <dbReference type="ARBA" id="ARBA00022737"/>
    </source>
</evidence>
<dbReference type="Proteomes" id="UP000629468">
    <property type="component" value="Unassembled WGS sequence"/>
</dbReference>
<evidence type="ECO:0000313" key="4">
    <source>
        <dbReference type="EMBL" id="KAF7763450.1"/>
    </source>
</evidence>
<dbReference type="SUPFAM" id="SSF52540">
    <property type="entry name" value="P-loop containing nucleoside triphosphate hydrolases"/>
    <property type="match status" value="1"/>
</dbReference>
<keyword evidence="1" id="KW-0677">Repeat</keyword>
<evidence type="ECO:0000256" key="2">
    <source>
        <dbReference type="SAM" id="MobiDB-lite"/>
    </source>
</evidence>
<proteinExistence type="predicted"/>
<dbReference type="InterPro" id="IPR027417">
    <property type="entry name" value="P-loop_NTPase"/>
</dbReference>
<dbReference type="InterPro" id="IPR056884">
    <property type="entry name" value="NPHP3-like_N"/>
</dbReference>
<sequence>MPFSFHRPQILRTLSFGLYHSQPPKSTADACDDAGVSSAGLDNSHALSRPTPGPSEQGVDAAPRVARLSASGNPIGSTDSLNRAPVDFDGQPSSASRPVTPTVPILSSHDSVVQPGIQLTPPSDDTHSAQAQRYLAPPRSLYVLATSLQQSFHADTTTPPAGRDSPQQSQQKGMFDRAQNFSIAGSTFVDVNVTNINSTIASQFMEKLLKETIPGAASDSSDRDPPPQCHPGTRFAILERCIHFVTNCTGKKKIRWVVGFAGVGKSAIMQSVADSPNLPVTCHVSIFFSINGRNDGTKAIITLSYQLAAKSAPYRQFIEGEIARDPSLLRSSMRVQFEKLIINPFIQNPQLGSAHRIVIIIDGLDECNNKNTQLELLRLISDFCIKYPSSPLVWLIASRPESHITSFFARADVMPAYEKEEIQVDSDDSRADVERFLREKLEEIKGGSNSVDSHSKWPEEKDFWKLAEAAGGLFAYADTVTKYIGDLNVGNPVSQFSDVLKVIDNHPMTSILREEHPMALLDALYARILSNVPAKVSVHARKLILSLASNWDFGLQRGTFVELCNWLAMTPDEAYAAVNQLQSLLRTPKRDQAHLERLEPFHKSFIDYVSDSSRSNFFTDMNTKAQQLKTECAFRVLNEAPDGIDFGDVDYEFFGILRRGPGTGDKISLTWPVDGFDERTRLVLYKLTMGEIASGLFNGDPTFKSELLIRQLITQFEKYSSIRELLTQEVFDESWRDEFMRCGILKQVPLKAVPGIPKPDNMITLWFRRPARAVEPGFSTAPNAVELLSDCPAGAVTSLFDPWDSSCEHERDGEWEEGKNQDWKTSFDIDDCNFCYRRLKRQFRGLKIHSPDHTVTVLFTYAGDCCVELRFVDLDDAISEWTYWYWIKLSPKERKKLGSTV</sequence>
<evidence type="ECO:0000313" key="5">
    <source>
        <dbReference type="Proteomes" id="UP000629468"/>
    </source>
</evidence>
<feature type="region of interest" description="Disordered" evidence="2">
    <location>
        <begin position="153"/>
        <end position="174"/>
    </location>
</feature>
<comment type="caution">
    <text evidence="4">The sequence shown here is derived from an EMBL/GenBank/DDBJ whole genome shotgun (WGS) entry which is preliminary data.</text>
</comment>
<feature type="region of interest" description="Disordered" evidence="2">
    <location>
        <begin position="19"/>
        <end position="103"/>
    </location>
</feature>
<dbReference type="PANTHER" id="PTHR10039:SF17">
    <property type="entry name" value="FUNGAL STAND N-TERMINAL GOODBYE DOMAIN-CONTAINING PROTEIN-RELATED"/>
    <property type="match status" value="1"/>
</dbReference>
<dbReference type="Pfam" id="PF24883">
    <property type="entry name" value="NPHP3_N"/>
    <property type="match status" value="1"/>
</dbReference>
<organism evidence="4 5">
    <name type="scientific">Agaricus bisporus var. burnettii</name>
    <dbReference type="NCBI Taxonomy" id="192524"/>
    <lineage>
        <taxon>Eukaryota</taxon>
        <taxon>Fungi</taxon>
        <taxon>Dikarya</taxon>
        <taxon>Basidiomycota</taxon>
        <taxon>Agaricomycotina</taxon>
        <taxon>Agaricomycetes</taxon>
        <taxon>Agaricomycetidae</taxon>
        <taxon>Agaricales</taxon>
        <taxon>Agaricineae</taxon>
        <taxon>Agaricaceae</taxon>
        <taxon>Agaricus</taxon>
    </lineage>
</organism>
<dbReference type="Gene3D" id="3.40.50.300">
    <property type="entry name" value="P-loop containing nucleotide triphosphate hydrolases"/>
    <property type="match status" value="1"/>
</dbReference>
<accession>A0A8H7C6B3</accession>
<feature type="compositionally biased region" description="Polar residues" evidence="2">
    <location>
        <begin position="70"/>
        <end position="81"/>
    </location>
</feature>
<protein>
    <recommendedName>
        <fullName evidence="3">Nephrocystin 3-like N-terminal domain-containing protein</fullName>
    </recommendedName>
</protein>
<dbReference type="PANTHER" id="PTHR10039">
    <property type="entry name" value="AMELOGENIN"/>
    <property type="match status" value="1"/>
</dbReference>
<reference evidence="4 5" key="1">
    <citation type="journal article" name="Sci. Rep.">
        <title>Telomere-to-telomere assembled and centromere annotated genomes of the two main subspecies of the button mushroom Agaricus bisporus reveal especially polymorphic chromosome ends.</title>
        <authorList>
            <person name="Sonnenberg A.S.M."/>
            <person name="Sedaghat-Telgerd N."/>
            <person name="Lavrijssen B."/>
            <person name="Ohm R.A."/>
            <person name="Hendrickx P.M."/>
            <person name="Scholtmeijer K."/>
            <person name="Baars J.J.P."/>
            <person name="van Peer A."/>
        </authorList>
    </citation>
    <scope>NUCLEOTIDE SEQUENCE [LARGE SCALE GENOMIC DNA]</scope>
    <source>
        <strain evidence="4 5">H119_p4</strain>
    </source>
</reference>
<dbReference type="EMBL" id="JABXXO010000011">
    <property type="protein sequence ID" value="KAF7763450.1"/>
    <property type="molecule type" value="Genomic_DNA"/>
</dbReference>
<evidence type="ECO:0000259" key="3">
    <source>
        <dbReference type="Pfam" id="PF24883"/>
    </source>
</evidence>